<feature type="binding site" evidence="6">
    <location>
        <position position="40"/>
    </location>
    <ligand>
        <name>Zn(2+)</name>
        <dbReference type="ChEBI" id="CHEBI:29105"/>
    </ligand>
</feature>
<dbReference type="InterPro" id="IPR001765">
    <property type="entry name" value="Carbonic_anhydrase"/>
</dbReference>
<dbReference type="Proteomes" id="UP000269097">
    <property type="component" value="Chromosome"/>
</dbReference>
<evidence type="ECO:0000256" key="5">
    <source>
        <dbReference type="ARBA" id="ARBA00048348"/>
    </source>
</evidence>
<sequence length="194" mass="21736">MRKLDEILNFNQEFVENKEYEQYKTTRFPNKKLVIVTCMDTRLTELLPKAMNLKNGDAKIIKNAGAIITAPFGNIMRSIIVALYELDAEEVMIIGHHECGMTGIDPEGVVSKMVGHGVSEDVIHTLRHSGVNFTRWLQGFDSVRESVENSVDIVRNHPLLPPGTPVHGLIIHPETGKLDLVVDGFQHLNETARV</sequence>
<dbReference type="EC" id="4.2.1.1" evidence="2"/>
<dbReference type="Gene3D" id="3.40.1050.10">
    <property type="entry name" value="Carbonic anhydrase"/>
    <property type="match status" value="1"/>
</dbReference>
<evidence type="ECO:0000256" key="2">
    <source>
        <dbReference type="ARBA" id="ARBA00012925"/>
    </source>
</evidence>
<gene>
    <name evidence="7" type="ORF">EAV92_08600</name>
</gene>
<proteinExistence type="inferred from homology"/>
<comment type="cofactor">
    <cofactor evidence="6">
        <name>Zn(2+)</name>
        <dbReference type="ChEBI" id="CHEBI:29105"/>
    </cofactor>
    <text evidence="6">Binds 1 zinc ion per subunit.</text>
</comment>
<name>A0A3G3JYN4_9BACL</name>
<dbReference type="AlphaFoldDB" id="A0A3G3JYN4"/>
<keyword evidence="8" id="KW-1185">Reference proteome</keyword>
<protein>
    <recommendedName>
        <fullName evidence="2">carbonic anhydrase</fullName>
        <ecNumber evidence="2">4.2.1.1</ecNumber>
    </recommendedName>
</protein>
<organism evidence="7 8">
    <name type="scientific">Cohnella candidum</name>
    <dbReference type="NCBI Taxonomy" id="2674991"/>
    <lineage>
        <taxon>Bacteria</taxon>
        <taxon>Bacillati</taxon>
        <taxon>Bacillota</taxon>
        <taxon>Bacilli</taxon>
        <taxon>Bacillales</taxon>
        <taxon>Paenibacillaceae</taxon>
        <taxon>Cohnella</taxon>
    </lineage>
</organism>
<evidence type="ECO:0000313" key="7">
    <source>
        <dbReference type="EMBL" id="AYQ72619.1"/>
    </source>
</evidence>
<dbReference type="RefSeq" id="WP_123040690.1">
    <property type="nucleotide sequence ID" value="NZ_CP033433.1"/>
</dbReference>
<evidence type="ECO:0000256" key="6">
    <source>
        <dbReference type="PIRSR" id="PIRSR601765-1"/>
    </source>
</evidence>
<keyword evidence="4 6" id="KW-0862">Zinc</keyword>
<accession>A0A3G3JYN4</accession>
<dbReference type="GO" id="GO:0008270">
    <property type="term" value="F:zinc ion binding"/>
    <property type="evidence" value="ECO:0007669"/>
    <property type="project" value="InterPro"/>
</dbReference>
<comment type="similarity">
    <text evidence="1">Belongs to the beta-class carbonic anhydrase family.</text>
</comment>
<reference evidence="7 8" key="1">
    <citation type="submission" date="2018-10" db="EMBL/GenBank/DDBJ databases">
        <title>Genome Sequence of Cohnella sp.</title>
        <authorList>
            <person name="Srinivasan S."/>
            <person name="Kim M.K."/>
        </authorList>
    </citation>
    <scope>NUCLEOTIDE SEQUENCE [LARGE SCALE GENOMIC DNA]</scope>
    <source>
        <strain evidence="7 8">18JY8-7</strain>
    </source>
</reference>
<dbReference type="InterPro" id="IPR036874">
    <property type="entry name" value="Carbonic_anhydrase_sf"/>
</dbReference>
<feature type="binding site" evidence="6">
    <location>
        <position position="96"/>
    </location>
    <ligand>
        <name>Zn(2+)</name>
        <dbReference type="ChEBI" id="CHEBI:29105"/>
    </ligand>
</feature>
<feature type="binding site" evidence="6">
    <location>
        <position position="38"/>
    </location>
    <ligand>
        <name>Zn(2+)</name>
        <dbReference type="ChEBI" id="CHEBI:29105"/>
    </ligand>
</feature>
<dbReference type="PANTHER" id="PTHR43175:SF3">
    <property type="entry name" value="CARBON DISULFIDE HYDROLASE"/>
    <property type="match status" value="1"/>
</dbReference>
<dbReference type="KEGG" id="coh:EAV92_08600"/>
<dbReference type="CDD" id="cd03379">
    <property type="entry name" value="beta_CA_cladeD"/>
    <property type="match status" value="1"/>
</dbReference>
<dbReference type="EMBL" id="CP033433">
    <property type="protein sequence ID" value="AYQ72619.1"/>
    <property type="molecule type" value="Genomic_DNA"/>
</dbReference>
<dbReference type="GO" id="GO:0004089">
    <property type="term" value="F:carbonate dehydratase activity"/>
    <property type="evidence" value="ECO:0007669"/>
    <property type="project" value="UniProtKB-EC"/>
</dbReference>
<dbReference type="SUPFAM" id="SSF53056">
    <property type="entry name" value="beta-carbonic anhydrase, cab"/>
    <property type="match status" value="1"/>
</dbReference>
<dbReference type="PANTHER" id="PTHR43175">
    <property type="entry name" value="CARBONIC ANHYDRASE"/>
    <property type="match status" value="1"/>
</dbReference>
<comment type="catalytic activity">
    <reaction evidence="5">
        <text>hydrogencarbonate + H(+) = CO2 + H2O</text>
        <dbReference type="Rhea" id="RHEA:10748"/>
        <dbReference type="ChEBI" id="CHEBI:15377"/>
        <dbReference type="ChEBI" id="CHEBI:15378"/>
        <dbReference type="ChEBI" id="CHEBI:16526"/>
        <dbReference type="ChEBI" id="CHEBI:17544"/>
        <dbReference type="EC" id="4.2.1.1"/>
    </reaction>
</comment>
<evidence type="ECO:0000256" key="1">
    <source>
        <dbReference type="ARBA" id="ARBA00006217"/>
    </source>
</evidence>
<keyword evidence="3 6" id="KW-0479">Metal-binding</keyword>
<evidence type="ECO:0000256" key="4">
    <source>
        <dbReference type="ARBA" id="ARBA00022833"/>
    </source>
</evidence>
<evidence type="ECO:0000256" key="3">
    <source>
        <dbReference type="ARBA" id="ARBA00022723"/>
    </source>
</evidence>
<evidence type="ECO:0000313" key="8">
    <source>
        <dbReference type="Proteomes" id="UP000269097"/>
    </source>
</evidence>
<feature type="binding site" evidence="6">
    <location>
        <position position="99"/>
    </location>
    <ligand>
        <name>Zn(2+)</name>
        <dbReference type="ChEBI" id="CHEBI:29105"/>
    </ligand>
</feature>
<dbReference type="Pfam" id="PF00484">
    <property type="entry name" value="Pro_CA"/>
    <property type="match status" value="1"/>
</dbReference>
<dbReference type="SMART" id="SM00947">
    <property type="entry name" value="Pro_CA"/>
    <property type="match status" value="1"/>
</dbReference>